<dbReference type="OrthoDB" id="5958943at2759"/>
<evidence type="ECO:0000256" key="6">
    <source>
        <dbReference type="ARBA" id="ARBA00023098"/>
    </source>
</evidence>
<comment type="subcellular location">
    <subcellularLocation>
        <location evidence="1">Mitochondrion matrix</location>
    </subcellularLocation>
</comment>
<evidence type="ECO:0000256" key="7">
    <source>
        <dbReference type="ARBA" id="ARBA00023128"/>
    </source>
</evidence>
<reference evidence="11" key="1">
    <citation type="submission" date="2021-06" db="EMBL/GenBank/DDBJ databases">
        <authorList>
            <person name="Hodson N. C."/>
            <person name="Mongue J. A."/>
            <person name="Jaron S. K."/>
        </authorList>
    </citation>
    <scope>NUCLEOTIDE SEQUENCE</scope>
</reference>
<comment type="similarity">
    <text evidence="3">Belongs to the 3-hydroxyacyl-CoA dehydrogenase family.</text>
</comment>
<comment type="catalytic activity">
    <reaction evidence="8">
        <text>a (3S)-3-hydroxyacyl-CoA + NAD(+) = a 3-oxoacyl-CoA + NADH + H(+)</text>
        <dbReference type="Rhea" id="RHEA:22432"/>
        <dbReference type="ChEBI" id="CHEBI:15378"/>
        <dbReference type="ChEBI" id="CHEBI:57318"/>
        <dbReference type="ChEBI" id="CHEBI:57540"/>
        <dbReference type="ChEBI" id="CHEBI:57945"/>
        <dbReference type="ChEBI" id="CHEBI:90726"/>
        <dbReference type="EC" id="1.1.1.35"/>
    </reaction>
</comment>
<evidence type="ECO:0000256" key="2">
    <source>
        <dbReference type="ARBA" id="ARBA00005005"/>
    </source>
</evidence>
<keyword evidence="4" id="KW-0560">Oxidoreductase</keyword>
<dbReference type="Proteomes" id="UP000708208">
    <property type="component" value="Unassembled WGS sequence"/>
</dbReference>
<dbReference type="PANTHER" id="PTHR43561:SF3">
    <property type="entry name" value="HYDROXYACYL-COENZYME A DEHYDROGENASE, MITOCHONDRIAL"/>
    <property type="match status" value="1"/>
</dbReference>
<evidence type="ECO:0000259" key="9">
    <source>
        <dbReference type="Pfam" id="PF00725"/>
    </source>
</evidence>
<dbReference type="Pfam" id="PF02737">
    <property type="entry name" value="3HCDH_N"/>
    <property type="match status" value="1"/>
</dbReference>
<dbReference type="Pfam" id="PF00725">
    <property type="entry name" value="3HCDH"/>
    <property type="match status" value="1"/>
</dbReference>
<dbReference type="GO" id="GO:0070403">
    <property type="term" value="F:NAD+ binding"/>
    <property type="evidence" value="ECO:0007669"/>
    <property type="project" value="InterPro"/>
</dbReference>
<dbReference type="GO" id="GO:0005759">
    <property type="term" value="C:mitochondrial matrix"/>
    <property type="evidence" value="ECO:0007669"/>
    <property type="project" value="UniProtKB-SubCell"/>
</dbReference>
<feature type="domain" description="3-hydroxyacyl-CoA dehydrogenase C-terminal" evidence="9">
    <location>
        <begin position="206"/>
        <end position="303"/>
    </location>
</feature>
<gene>
    <name evidence="11" type="ORF">AFUS01_LOCUS44236</name>
</gene>
<dbReference type="InterPro" id="IPR006108">
    <property type="entry name" value="3HC_DH_C"/>
</dbReference>
<dbReference type="InterPro" id="IPR022694">
    <property type="entry name" value="3-OHacyl-CoA_DH"/>
</dbReference>
<evidence type="ECO:0000256" key="3">
    <source>
        <dbReference type="ARBA" id="ARBA00009463"/>
    </source>
</evidence>
<organism evidence="11 12">
    <name type="scientific">Allacma fusca</name>
    <dbReference type="NCBI Taxonomy" id="39272"/>
    <lineage>
        <taxon>Eukaryota</taxon>
        <taxon>Metazoa</taxon>
        <taxon>Ecdysozoa</taxon>
        <taxon>Arthropoda</taxon>
        <taxon>Hexapoda</taxon>
        <taxon>Collembola</taxon>
        <taxon>Symphypleona</taxon>
        <taxon>Sminthuridae</taxon>
        <taxon>Allacma</taxon>
    </lineage>
</organism>
<dbReference type="AlphaFoldDB" id="A0A8J2LMH6"/>
<keyword evidence="7" id="KW-0496">Mitochondrion</keyword>
<evidence type="ECO:0000256" key="4">
    <source>
        <dbReference type="ARBA" id="ARBA00023002"/>
    </source>
</evidence>
<evidence type="ECO:0000313" key="12">
    <source>
        <dbReference type="Proteomes" id="UP000708208"/>
    </source>
</evidence>
<evidence type="ECO:0000313" key="11">
    <source>
        <dbReference type="EMBL" id="CAG7834773.1"/>
    </source>
</evidence>
<keyword evidence="6" id="KW-0443">Lipid metabolism</keyword>
<dbReference type="InterPro" id="IPR052242">
    <property type="entry name" value="Mito_3-hydroxyacyl-CoA_DH"/>
</dbReference>
<name>A0A8J2LMH6_9HEXA</name>
<evidence type="ECO:0000256" key="8">
    <source>
        <dbReference type="ARBA" id="ARBA00049556"/>
    </source>
</evidence>
<dbReference type="GO" id="GO:0003857">
    <property type="term" value="F:(3S)-3-hydroxyacyl-CoA dehydrogenase (NAD+) activity"/>
    <property type="evidence" value="ECO:0007669"/>
    <property type="project" value="UniProtKB-EC"/>
</dbReference>
<accession>A0A8J2LMH6</accession>
<dbReference type="InterPro" id="IPR006176">
    <property type="entry name" value="3-OHacyl-CoA_DH_NAD-bd"/>
</dbReference>
<dbReference type="FunFam" id="3.40.50.720:FF:000009">
    <property type="entry name" value="Fatty oxidation complex, alpha subunit"/>
    <property type="match status" value="1"/>
</dbReference>
<dbReference type="EMBL" id="CAJVCH010570372">
    <property type="protein sequence ID" value="CAG7834773.1"/>
    <property type="molecule type" value="Genomic_DNA"/>
</dbReference>
<dbReference type="GO" id="GO:0006635">
    <property type="term" value="P:fatty acid beta-oxidation"/>
    <property type="evidence" value="ECO:0007669"/>
    <property type="project" value="TreeGrafter"/>
</dbReference>
<evidence type="ECO:0008006" key="13">
    <source>
        <dbReference type="Google" id="ProtNLM"/>
    </source>
</evidence>
<proteinExistence type="inferred from homology"/>
<comment type="caution">
    <text evidence="11">The sequence shown here is derived from an EMBL/GenBank/DDBJ whole genome shotgun (WGS) entry which is preliminary data.</text>
</comment>
<dbReference type="PIRSF" id="PIRSF000105">
    <property type="entry name" value="HCDH"/>
    <property type="match status" value="1"/>
</dbReference>
<protein>
    <recommendedName>
        <fullName evidence="13">3-hydroxyacyl-CoA dehydrogenase</fullName>
    </recommendedName>
</protein>
<keyword evidence="5" id="KW-0520">NAD</keyword>
<evidence type="ECO:0000256" key="1">
    <source>
        <dbReference type="ARBA" id="ARBA00004305"/>
    </source>
</evidence>
<keyword evidence="12" id="KW-1185">Reference proteome</keyword>
<sequence length="305" mass="33494">MSSTQIARHLSTHLSVIRNVTVIGGGSMGSGIAQVSAAAGNSVNLVDVSEDVLKKSKKSIETGLSRVGKKLFSGDTAKINDFVNSTVTRINFTPDIISSVKESDLVVEAIVENLDAKQKLFKSIDKEAPEKTIFATNTSSLSCHKIAEVLSRKDRFAGLHFFNPVQVMKLVEVISISDTSKSTHDLVFEWSKTLGKVPVNCRDTPGFIVNQLLVPNLVQAILMIERGDATARDVDTAMKLGAGYPMGPIELADYVGLDVIYFILQGWQKEFPNEPRYQIPETLKKLIEQKKLGVKTGEGFYQYKK</sequence>
<dbReference type="PANTHER" id="PTHR43561">
    <property type="match status" value="1"/>
</dbReference>
<evidence type="ECO:0000256" key="5">
    <source>
        <dbReference type="ARBA" id="ARBA00023027"/>
    </source>
</evidence>
<comment type="pathway">
    <text evidence="2">Lipid metabolism; fatty acid beta-oxidation.</text>
</comment>
<evidence type="ECO:0000259" key="10">
    <source>
        <dbReference type="Pfam" id="PF02737"/>
    </source>
</evidence>
<feature type="domain" description="3-hydroxyacyl-CoA dehydrogenase NAD binding" evidence="10">
    <location>
        <begin position="19"/>
        <end position="204"/>
    </location>
</feature>